<dbReference type="RefSeq" id="WP_353110790.1">
    <property type="nucleotide sequence ID" value="NZ_APND01000002.1"/>
</dbReference>
<evidence type="ECO:0000259" key="1">
    <source>
        <dbReference type="PROSITE" id="PS51340"/>
    </source>
</evidence>
<evidence type="ECO:0000313" key="2">
    <source>
        <dbReference type="EMBL" id="MES1929298.1"/>
    </source>
</evidence>
<reference evidence="2 3" key="1">
    <citation type="submission" date="2013-03" db="EMBL/GenBank/DDBJ databases">
        <title>Salinisphaera dokdonensis CL-ES53 Genome Sequencing.</title>
        <authorList>
            <person name="Li C."/>
            <person name="Lai Q."/>
            <person name="Shao Z."/>
        </authorList>
    </citation>
    <scope>NUCLEOTIDE SEQUENCE [LARGE SCALE GENOMIC DNA]</scope>
    <source>
        <strain evidence="2 3">CL-ES53</strain>
    </source>
</reference>
<evidence type="ECO:0000313" key="3">
    <source>
        <dbReference type="Proteomes" id="UP001460888"/>
    </source>
</evidence>
<dbReference type="SUPFAM" id="SSF50800">
    <property type="entry name" value="PK beta-barrel domain-like"/>
    <property type="match status" value="1"/>
</dbReference>
<protein>
    <submittedName>
        <fullName evidence="2">MOSC domain-containing protein-containing protein</fullName>
    </submittedName>
</protein>
<dbReference type="PANTHER" id="PTHR30212:SF2">
    <property type="entry name" value="PROTEIN YIIM"/>
    <property type="match status" value="1"/>
</dbReference>
<keyword evidence="3" id="KW-1185">Reference proteome</keyword>
<dbReference type="EMBL" id="APND01000002">
    <property type="protein sequence ID" value="MES1929298.1"/>
    <property type="molecule type" value="Genomic_DNA"/>
</dbReference>
<organism evidence="2 3">
    <name type="scientific">Salinisphaera dokdonensis CL-ES53</name>
    <dbReference type="NCBI Taxonomy" id="1304272"/>
    <lineage>
        <taxon>Bacteria</taxon>
        <taxon>Pseudomonadati</taxon>
        <taxon>Pseudomonadota</taxon>
        <taxon>Gammaproteobacteria</taxon>
        <taxon>Salinisphaerales</taxon>
        <taxon>Salinisphaeraceae</taxon>
        <taxon>Salinisphaera</taxon>
    </lineage>
</organism>
<gene>
    <name evidence="2" type="ORF">SADO_08577</name>
</gene>
<dbReference type="Pfam" id="PF03473">
    <property type="entry name" value="MOSC"/>
    <property type="match status" value="1"/>
</dbReference>
<name>A0ABV2B096_9GAMM</name>
<dbReference type="PROSITE" id="PS51340">
    <property type="entry name" value="MOSC"/>
    <property type="match status" value="1"/>
</dbReference>
<dbReference type="Gene3D" id="2.40.33.20">
    <property type="entry name" value="PK beta-barrel domain-like"/>
    <property type="match status" value="1"/>
</dbReference>
<feature type="domain" description="MOSC" evidence="1">
    <location>
        <begin position="35"/>
        <end position="172"/>
    </location>
</feature>
<dbReference type="Proteomes" id="UP001460888">
    <property type="component" value="Unassembled WGS sequence"/>
</dbReference>
<dbReference type="InterPro" id="IPR011037">
    <property type="entry name" value="Pyrv_Knase-like_insert_dom_sf"/>
</dbReference>
<proteinExistence type="predicted"/>
<sequence length="223" mass="24000">MDITADELAVSVDALMVGALGPLACDGAATGIDKRGVSDARWLDANGVAGDVQADHVHHGGAERALNHYPAEHYAVWRKRYPGHDDIFVPGVFGENITTEGITEDDVGIGDVFALGEAVIQIAQPRQPCWKIGARTGVAGLARAVAGEGRAGWLYRVLEPGHVQAGDTLKRIERADHGITLAMMWKACGARRPDADQRRVMMTLAALPTLAPEWRKNLARRAR</sequence>
<dbReference type="PANTHER" id="PTHR30212">
    <property type="entry name" value="PROTEIN YIIM"/>
    <property type="match status" value="1"/>
</dbReference>
<accession>A0ABV2B096</accession>
<comment type="caution">
    <text evidence="2">The sequence shown here is derived from an EMBL/GenBank/DDBJ whole genome shotgun (WGS) entry which is preliminary data.</text>
</comment>
<dbReference type="InterPro" id="IPR052353">
    <property type="entry name" value="Benzoxazolinone_Detox_Enz"/>
</dbReference>
<dbReference type="InterPro" id="IPR005302">
    <property type="entry name" value="MoCF_Sase_C"/>
</dbReference>